<keyword evidence="1" id="KW-0175">Coiled coil</keyword>
<feature type="coiled-coil region" evidence="1">
    <location>
        <begin position="91"/>
        <end position="125"/>
    </location>
</feature>
<keyword evidence="4" id="KW-1185">Reference proteome</keyword>
<dbReference type="AlphaFoldDB" id="A0AAV9VTA0"/>
<dbReference type="Proteomes" id="UP001370758">
    <property type="component" value="Unassembled WGS sequence"/>
</dbReference>
<protein>
    <submittedName>
        <fullName evidence="3">Uncharacterized protein</fullName>
    </submittedName>
</protein>
<proteinExistence type="predicted"/>
<evidence type="ECO:0000256" key="1">
    <source>
        <dbReference type="SAM" id="Coils"/>
    </source>
</evidence>
<sequence length="254" mass="29040">MESEQRSTGGSPETQRLVDTSSDIFAEEVSEMVYEIASETRLARDSGYGTPGPILPQNAKTSLSEKEKLRALANILHDFKKRFSPAEASDVASLQQDLQSLRQQNRDLQQEIKRLQLICRDQQKVQNGLYREISELENKRRLTLDFFGYLIETEHKLREMISHSADLEADISKALTQRIEQVEEIFPASPLKRKYWMDSNIELLDQADRERKEALSRRMSLEELDTALATTLMELLDGENTPAGYEATNSTREG</sequence>
<evidence type="ECO:0000313" key="3">
    <source>
        <dbReference type="EMBL" id="KAK6495754.1"/>
    </source>
</evidence>
<accession>A0AAV9VTA0</accession>
<dbReference type="EMBL" id="JAVHJL010000012">
    <property type="protein sequence ID" value="KAK6495754.1"/>
    <property type="molecule type" value="Genomic_DNA"/>
</dbReference>
<feature type="region of interest" description="Disordered" evidence="2">
    <location>
        <begin position="1"/>
        <end position="22"/>
    </location>
</feature>
<organism evidence="3 4">
    <name type="scientific">Arthrobotrys musiformis</name>
    <dbReference type="NCBI Taxonomy" id="47236"/>
    <lineage>
        <taxon>Eukaryota</taxon>
        <taxon>Fungi</taxon>
        <taxon>Dikarya</taxon>
        <taxon>Ascomycota</taxon>
        <taxon>Pezizomycotina</taxon>
        <taxon>Orbiliomycetes</taxon>
        <taxon>Orbiliales</taxon>
        <taxon>Orbiliaceae</taxon>
        <taxon>Arthrobotrys</taxon>
    </lineage>
</organism>
<reference evidence="3 4" key="1">
    <citation type="submission" date="2023-08" db="EMBL/GenBank/DDBJ databases">
        <authorList>
            <person name="Palmer J.M."/>
        </authorList>
    </citation>
    <scope>NUCLEOTIDE SEQUENCE [LARGE SCALE GENOMIC DNA]</scope>
    <source>
        <strain evidence="3 4">TWF481</strain>
    </source>
</reference>
<name>A0AAV9VTA0_9PEZI</name>
<comment type="caution">
    <text evidence="3">The sequence shown here is derived from an EMBL/GenBank/DDBJ whole genome shotgun (WGS) entry which is preliminary data.</text>
</comment>
<evidence type="ECO:0000256" key="2">
    <source>
        <dbReference type="SAM" id="MobiDB-lite"/>
    </source>
</evidence>
<evidence type="ECO:0000313" key="4">
    <source>
        <dbReference type="Proteomes" id="UP001370758"/>
    </source>
</evidence>
<gene>
    <name evidence="3" type="ORF">TWF481_002801</name>
</gene>